<proteinExistence type="predicted"/>
<evidence type="ECO:0000313" key="2">
    <source>
        <dbReference type="Proteomes" id="UP000199387"/>
    </source>
</evidence>
<organism evidence="1 2">
    <name type="scientific">Melghirimyces thermohalophilus</name>
    <dbReference type="NCBI Taxonomy" id="1236220"/>
    <lineage>
        <taxon>Bacteria</taxon>
        <taxon>Bacillati</taxon>
        <taxon>Bacillota</taxon>
        <taxon>Bacilli</taxon>
        <taxon>Bacillales</taxon>
        <taxon>Thermoactinomycetaceae</taxon>
        <taxon>Melghirimyces</taxon>
    </lineage>
</organism>
<reference evidence="1 2" key="1">
    <citation type="submission" date="2016-10" db="EMBL/GenBank/DDBJ databases">
        <authorList>
            <person name="de Groot N.N."/>
        </authorList>
    </citation>
    <scope>NUCLEOTIDE SEQUENCE [LARGE SCALE GENOMIC DNA]</scope>
    <source>
        <strain evidence="1 2">DSM 45514</strain>
    </source>
</reference>
<sequence>MVQLIPLFQLWKQYRKRGFYHICLIGPFMILKQKKGLYLIAY</sequence>
<protein>
    <submittedName>
        <fullName evidence="1">Uncharacterized protein</fullName>
    </submittedName>
</protein>
<dbReference type="STRING" id="1236220.SAMN04488112_11486"/>
<keyword evidence="2" id="KW-1185">Reference proteome</keyword>
<name>A0A1G6NWX5_9BACL</name>
<gene>
    <name evidence="1" type="ORF">SAMN04488112_11486</name>
</gene>
<dbReference type="EMBL" id="FMZA01000014">
    <property type="protein sequence ID" value="SDC72433.1"/>
    <property type="molecule type" value="Genomic_DNA"/>
</dbReference>
<accession>A0A1G6NWX5</accession>
<dbReference type="Proteomes" id="UP000199387">
    <property type="component" value="Unassembled WGS sequence"/>
</dbReference>
<dbReference type="AlphaFoldDB" id="A0A1G6NWX5"/>
<evidence type="ECO:0000313" key="1">
    <source>
        <dbReference type="EMBL" id="SDC72433.1"/>
    </source>
</evidence>